<keyword evidence="3" id="KW-1185">Reference proteome</keyword>
<dbReference type="PROSITE" id="PS00552">
    <property type="entry name" value="HTH_MERR_1"/>
    <property type="match status" value="1"/>
</dbReference>
<dbReference type="PANTHER" id="PTHR30204:SF93">
    <property type="entry name" value="HTH MERR-TYPE DOMAIN-CONTAINING PROTEIN"/>
    <property type="match status" value="1"/>
</dbReference>
<dbReference type="STRING" id="1122247.GCA_000379865_00820"/>
<dbReference type="CDD" id="cd01282">
    <property type="entry name" value="HTH_MerR-like_sg3"/>
    <property type="match status" value="1"/>
</dbReference>
<dbReference type="eggNOG" id="COG0789">
    <property type="taxonomic scope" value="Bacteria"/>
</dbReference>
<accession>K5BDX3</accession>
<dbReference type="Proteomes" id="UP000006265">
    <property type="component" value="Unassembled WGS sequence"/>
</dbReference>
<dbReference type="SUPFAM" id="SSF46955">
    <property type="entry name" value="Putative DNA-binding domain"/>
    <property type="match status" value="1"/>
</dbReference>
<evidence type="ECO:0000313" key="3">
    <source>
        <dbReference type="Proteomes" id="UP000006265"/>
    </source>
</evidence>
<evidence type="ECO:0000256" key="1">
    <source>
        <dbReference type="ARBA" id="ARBA00023125"/>
    </source>
</evidence>
<dbReference type="PATRIC" id="fig|1122247.3.peg.4078"/>
<dbReference type="Gene3D" id="1.10.1660.10">
    <property type="match status" value="1"/>
</dbReference>
<reference evidence="2 3" key="1">
    <citation type="journal article" date="2012" name="J. Bacteriol.">
        <title>Genome sequence of Mycobacterium hassiacum DSM 44199, a rare source of heat-stable mycobacterial proteins.</title>
        <authorList>
            <person name="Tiago I."/>
            <person name="Maranha A."/>
            <person name="Mendes V."/>
            <person name="Alarico S."/>
            <person name="Moynihan P.J."/>
            <person name="Clarke A.J."/>
            <person name="Macedo-Ribeiro S."/>
            <person name="Pereira P.J."/>
            <person name="Empadinhas N."/>
        </authorList>
    </citation>
    <scope>NUCLEOTIDE SEQUENCE [LARGE SCALE GENOMIC DNA]</scope>
    <source>
        <strain evidence="3">DSM 44199 / CIP 105218 / JCM 12690 / 3849</strain>
    </source>
</reference>
<dbReference type="PROSITE" id="PS50937">
    <property type="entry name" value="HTH_MERR_2"/>
    <property type="match status" value="1"/>
</dbReference>
<dbReference type="InterPro" id="IPR009061">
    <property type="entry name" value="DNA-bd_dom_put_sf"/>
</dbReference>
<dbReference type="GO" id="GO:0003677">
    <property type="term" value="F:DNA binding"/>
    <property type="evidence" value="ECO:0007669"/>
    <property type="project" value="UniProtKB-KW"/>
</dbReference>
<sequence length="114" mass="12935">MRIGELARRCNVSTRALRYYEEQQLLTPGRHPNGYRDYPESAVETVRRIRTLLDAGFNADTIRIVLPCLNGDDVDMCPQVAAAIRDTLHGIDEQLRDLETKRGRITALLAGRQL</sequence>
<dbReference type="OrthoDB" id="9808480at2"/>
<dbReference type="Pfam" id="PF13411">
    <property type="entry name" value="MerR_1"/>
    <property type="match status" value="1"/>
</dbReference>
<dbReference type="PRINTS" id="PR00040">
    <property type="entry name" value="HTHMERR"/>
</dbReference>
<comment type="caution">
    <text evidence="2">The sequence shown here is derived from an EMBL/GenBank/DDBJ whole genome shotgun (WGS) entry which is preliminary data.</text>
</comment>
<dbReference type="AlphaFoldDB" id="K5BDX3"/>
<protein>
    <submittedName>
        <fullName evidence="2">MerR regulatory family protein</fullName>
    </submittedName>
</protein>
<gene>
    <name evidence="2" type="ORF">C731_4250</name>
</gene>
<organism evidence="2 3">
    <name type="scientific">Mycolicibacterium hassiacum (strain DSM 44199 / CIP 105218 / JCM 12690 / 3849)</name>
    <name type="common">Mycobacterium hassiacum</name>
    <dbReference type="NCBI Taxonomy" id="1122247"/>
    <lineage>
        <taxon>Bacteria</taxon>
        <taxon>Bacillati</taxon>
        <taxon>Actinomycetota</taxon>
        <taxon>Actinomycetes</taxon>
        <taxon>Mycobacteriales</taxon>
        <taxon>Mycobacteriaceae</taxon>
        <taxon>Mycolicibacterium</taxon>
    </lineage>
</organism>
<dbReference type="EMBL" id="AMRA01000114">
    <property type="protein sequence ID" value="EKF21766.1"/>
    <property type="molecule type" value="Genomic_DNA"/>
</dbReference>
<dbReference type="RefSeq" id="WP_005631311.1">
    <property type="nucleotide sequence ID" value="NZ_AMRA01000114.1"/>
</dbReference>
<dbReference type="GO" id="GO:0003700">
    <property type="term" value="F:DNA-binding transcription factor activity"/>
    <property type="evidence" value="ECO:0007669"/>
    <property type="project" value="InterPro"/>
</dbReference>
<name>K5BDX3_MYCHD</name>
<dbReference type="InterPro" id="IPR047057">
    <property type="entry name" value="MerR_fam"/>
</dbReference>
<dbReference type="InterPro" id="IPR000551">
    <property type="entry name" value="MerR-type_HTH_dom"/>
</dbReference>
<proteinExistence type="predicted"/>
<dbReference type="SMART" id="SM00422">
    <property type="entry name" value="HTH_MERR"/>
    <property type="match status" value="1"/>
</dbReference>
<evidence type="ECO:0000313" key="2">
    <source>
        <dbReference type="EMBL" id="EKF21766.1"/>
    </source>
</evidence>
<dbReference type="PANTHER" id="PTHR30204">
    <property type="entry name" value="REDOX-CYCLING DRUG-SENSING TRANSCRIPTIONAL ACTIVATOR SOXR"/>
    <property type="match status" value="1"/>
</dbReference>
<keyword evidence="1" id="KW-0238">DNA-binding</keyword>